<dbReference type="SUPFAM" id="SSF48300">
    <property type="entry name" value="Ribosomal protein L7/12, oligomerisation (N-terminal) domain"/>
    <property type="match status" value="1"/>
</dbReference>
<evidence type="ECO:0008006" key="7">
    <source>
        <dbReference type="Google" id="ProtNLM"/>
    </source>
</evidence>
<dbReference type="FunFam" id="3.30.1390.10:FF:000001">
    <property type="entry name" value="50S ribosomal protein L7/L12"/>
    <property type="match status" value="1"/>
</dbReference>
<evidence type="ECO:0000259" key="5">
    <source>
        <dbReference type="Pfam" id="PF16320"/>
    </source>
</evidence>
<dbReference type="AlphaFoldDB" id="A0A0X3PLJ9"/>
<evidence type="ECO:0000259" key="4">
    <source>
        <dbReference type="Pfam" id="PF00542"/>
    </source>
</evidence>
<protein>
    <recommendedName>
        <fullName evidence="7">39S ribosomal protein L12</fullName>
    </recommendedName>
</protein>
<dbReference type="GO" id="GO:0003729">
    <property type="term" value="F:mRNA binding"/>
    <property type="evidence" value="ECO:0007669"/>
    <property type="project" value="TreeGrafter"/>
</dbReference>
<dbReference type="PANTHER" id="PTHR45987">
    <property type="entry name" value="39S RIBOSOMAL PROTEIN L12"/>
    <property type="match status" value="1"/>
</dbReference>
<keyword evidence="2" id="KW-0689">Ribosomal protein</keyword>
<dbReference type="Gene3D" id="1.20.5.710">
    <property type="entry name" value="Single helix bin"/>
    <property type="match status" value="1"/>
</dbReference>
<sequence>MPQYARAFSCLSLLRRTVRPQWQFMSSSTIDSVKREGSLCPPTIQGQEKIFPAHIESIADSIAKLTLLEVADLNELLIKRLNIKTPSHGMAFMPAAAPQVGPATDSPETEEVEQVATKTAFTAKLVKFDAAKKVALIKEIKALLPDMNLVQAKKFVEAAPGILKKDLSKDEAEAMKKALESCGATVEIE</sequence>
<comment type="similarity">
    <text evidence="1">Belongs to the bacterial ribosomal protein bL12 family.</text>
</comment>
<proteinExistence type="inferred from homology"/>
<dbReference type="Pfam" id="PF00542">
    <property type="entry name" value="Ribosomal_L12"/>
    <property type="match status" value="1"/>
</dbReference>
<dbReference type="GO" id="GO:0005762">
    <property type="term" value="C:mitochondrial large ribosomal subunit"/>
    <property type="evidence" value="ECO:0007669"/>
    <property type="project" value="TreeGrafter"/>
</dbReference>
<evidence type="ECO:0000313" key="6">
    <source>
        <dbReference type="EMBL" id="JAP50727.1"/>
    </source>
</evidence>
<feature type="domain" description="Large ribosomal subunit protein bL12 oligomerization" evidence="5">
    <location>
        <begin position="55"/>
        <end position="98"/>
    </location>
</feature>
<reference evidence="6" key="1">
    <citation type="submission" date="2016-01" db="EMBL/GenBank/DDBJ databases">
        <title>Reference transcriptome for the parasite Schistocephalus solidus: insights into the molecular evolution of parasitism.</title>
        <authorList>
            <person name="Hebert F.O."/>
            <person name="Grambauer S."/>
            <person name="Barber I."/>
            <person name="Landry C.R."/>
            <person name="Aubin-Horth N."/>
        </authorList>
    </citation>
    <scope>NUCLEOTIDE SEQUENCE</scope>
</reference>
<dbReference type="InterPro" id="IPR000206">
    <property type="entry name" value="Ribosomal_bL12"/>
</dbReference>
<dbReference type="InterPro" id="IPR013823">
    <property type="entry name" value="Ribosomal_bL12_C"/>
</dbReference>
<dbReference type="EMBL" id="GEEE01012498">
    <property type="protein sequence ID" value="JAP50727.1"/>
    <property type="molecule type" value="Transcribed_RNA"/>
</dbReference>
<dbReference type="InterPro" id="IPR008932">
    <property type="entry name" value="Ribosomal_bL12_oligo"/>
</dbReference>
<name>A0A0X3PLJ9_SCHSO</name>
<keyword evidence="3" id="KW-0687">Ribonucleoprotein</keyword>
<gene>
    <name evidence="6" type="ORF">TR121568</name>
</gene>
<dbReference type="InterPro" id="IPR014719">
    <property type="entry name" value="Ribosomal_bL12_C/ClpS-like"/>
</dbReference>
<feature type="domain" description="Large ribosomal subunit protein bL12 C-terminal" evidence="4">
    <location>
        <begin position="121"/>
        <end position="189"/>
    </location>
</feature>
<evidence type="ECO:0000256" key="2">
    <source>
        <dbReference type="ARBA" id="ARBA00022980"/>
    </source>
</evidence>
<dbReference type="PANTHER" id="PTHR45987:SF4">
    <property type="entry name" value="LARGE RIBOSOMAL SUBUNIT PROTEIN BL12M"/>
    <property type="match status" value="1"/>
</dbReference>
<dbReference type="Pfam" id="PF16320">
    <property type="entry name" value="Ribosomal_L12_N"/>
    <property type="match status" value="1"/>
</dbReference>
<organism evidence="6">
    <name type="scientific">Schistocephalus solidus</name>
    <name type="common">Tapeworm</name>
    <dbReference type="NCBI Taxonomy" id="70667"/>
    <lineage>
        <taxon>Eukaryota</taxon>
        <taxon>Metazoa</taxon>
        <taxon>Spiralia</taxon>
        <taxon>Lophotrochozoa</taxon>
        <taxon>Platyhelminthes</taxon>
        <taxon>Cestoda</taxon>
        <taxon>Eucestoda</taxon>
        <taxon>Diphyllobothriidea</taxon>
        <taxon>Diphyllobothriidae</taxon>
        <taxon>Schistocephalus</taxon>
    </lineage>
</organism>
<dbReference type="GO" id="GO:0006412">
    <property type="term" value="P:translation"/>
    <property type="evidence" value="ECO:0007669"/>
    <property type="project" value="InterPro"/>
</dbReference>
<accession>A0A0X3PLJ9</accession>
<evidence type="ECO:0000256" key="3">
    <source>
        <dbReference type="ARBA" id="ARBA00023274"/>
    </source>
</evidence>
<dbReference type="InterPro" id="IPR036235">
    <property type="entry name" value="Ribosomal_bL12_oligo_N_sf"/>
</dbReference>
<dbReference type="SUPFAM" id="SSF54736">
    <property type="entry name" value="ClpS-like"/>
    <property type="match status" value="1"/>
</dbReference>
<evidence type="ECO:0000256" key="1">
    <source>
        <dbReference type="ARBA" id="ARBA00007197"/>
    </source>
</evidence>
<dbReference type="Gene3D" id="3.30.1390.10">
    <property type="match status" value="1"/>
</dbReference>
<dbReference type="GO" id="GO:0003735">
    <property type="term" value="F:structural constituent of ribosome"/>
    <property type="evidence" value="ECO:0007669"/>
    <property type="project" value="InterPro"/>
</dbReference>